<dbReference type="RefSeq" id="WP_114376337.1">
    <property type="nucleotide sequence ID" value="NZ_CP031092.1"/>
</dbReference>
<keyword evidence="7 9" id="KW-0472">Membrane</keyword>
<evidence type="ECO:0000256" key="1">
    <source>
        <dbReference type="ARBA" id="ARBA00004429"/>
    </source>
</evidence>
<keyword evidence="2" id="KW-0813">Transport</keyword>
<evidence type="ECO:0000256" key="5">
    <source>
        <dbReference type="ARBA" id="ARBA00022692"/>
    </source>
</evidence>
<feature type="domain" description="Tripartite ATP-independent periplasmic transporters DctQ component" evidence="10">
    <location>
        <begin position="23"/>
        <end position="147"/>
    </location>
</feature>
<keyword evidence="6 9" id="KW-1133">Transmembrane helix</keyword>
<keyword evidence="3" id="KW-1003">Cell membrane</keyword>
<sequence length="157" mass="17222">MDRVISKLNTGLLYVAQIALLIMVLVVTFDVLGRWIFNQPITGSVEITELGFSMVIFLSLAYTHLKGEHVSIDFMIDKLPEKGRLIADSIINVVIVVLMGLVAISLFWYAQRLFISNTVTGDLGLPIYIFTIISGVGSVAFALTALLLSINYIKKGG</sequence>
<name>A0A345C474_9BACI</name>
<accession>A0A345C474</accession>
<keyword evidence="4" id="KW-0997">Cell inner membrane</keyword>
<dbReference type="KEGG" id="rue:DT065_14190"/>
<evidence type="ECO:0000256" key="4">
    <source>
        <dbReference type="ARBA" id="ARBA00022519"/>
    </source>
</evidence>
<dbReference type="OrthoDB" id="1807003at2"/>
<feature type="transmembrane region" description="Helical" evidence="9">
    <location>
        <begin position="12"/>
        <end position="35"/>
    </location>
</feature>
<dbReference type="EMBL" id="CP031092">
    <property type="protein sequence ID" value="AXF58005.1"/>
    <property type="molecule type" value="Genomic_DNA"/>
</dbReference>
<evidence type="ECO:0000256" key="8">
    <source>
        <dbReference type="ARBA" id="ARBA00038436"/>
    </source>
</evidence>
<dbReference type="AlphaFoldDB" id="A0A345C474"/>
<feature type="transmembrane region" description="Helical" evidence="9">
    <location>
        <begin position="47"/>
        <end position="65"/>
    </location>
</feature>
<reference evidence="11 12" key="1">
    <citation type="journal article" date="2018" name="J. Microbiol.">
        <title>Salicibibacter kimchii gen. nov., sp. nov., a moderately halophilic and alkalitolerant bacterium in the family Bacillaceae, isolated from kimchi.</title>
        <authorList>
            <person name="Jang J.Y."/>
            <person name="Oh Y.J."/>
            <person name="Lim S.K."/>
            <person name="Park H.K."/>
            <person name="Lee C."/>
            <person name="Kim J.Y."/>
            <person name="Lee M.A."/>
            <person name="Choi H.J."/>
        </authorList>
    </citation>
    <scope>NUCLEOTIDE SEQUENCE [LARGE SCALE GENOMIC DNA]</scope>
    <source>
        <strain evidence="11 12">NKC1-1</strain>
    </source>
</reference>
<evidence type="ECO:0000256" key="9">
    <source>
        <dbReference type="SAM" id="Phobius"/>
    </source>
</evidence>
<evidence type="ECO:0000259" key="10">
    <source>
        <dbReference type="Pfam" id="PF04290"/>
    </source>
</evidence>
<dbReference type="InterPro" id="IPR007387">
    <property type="entry name" value="TRAP_DctQ"/>
</dbReference>
<dbReference type="InterPro" id="IPR055348">
    <property type="entry name" value="DctQ"/>
</dbReference>
<evidence type="ECO:0000256" key="6">
    <source>
        <dbReference type="ARBA" id="ARBA00022989"/>
    </source>
</evidence>
<gene>
    <name evidence="11" type="ORF">DT065_14190</name>
</gene>
<keyword evidence="12" id="KW-1185">Reference proteome</keyword>
<feature type="transmembrane region" description="Helical" evidence="9">
    <location>
        <begin position="85"/>
        <end position="108"/>
    </location>
</feature>
<keyword evidence="5 9" id="KW-0812">Transmembrane</keyword>
<dbReference type="Pfam" id="PF04290">
    <property type="entry name" value="DctQ"/>
    <property type="match status" value="1"/>
</dbReference>
<comment type="subcellular location">
    <subcellularLocation>
        <location evidence="1">Cell inner membrane</location>
        <topology evidence="1">Multi-pass membrane protein</topology>
    </subcellularLocation>
</comment>
<comment type="similarity">
    <text evidence="8">Belongs to the TRAP transporter small permease family.</text>
</comment>
<dbReference type="GO" id="GO:0005886">
    <property type="term" value="C:plasma membrane"/>
    <property type="evidence" value="ECO:0007669"/>
    <property type="project" value="UniProtKB-SubCell"/>
</dbReference>
<feature type="transmembrane region" description="Helical" evidence="9">
    <location>
        <begin position="128"/>
        <end position="153"/>
    </location>
</feature>
<evidence type="ECO:0000313" key="12">
    <source>
        <dbReference type="Proteomes" id="UP000252100"/>
    </source>
</evidence>
<evidence type="ECO:0000256" key="7">
    <source>
        <dbReference type="ARBA" id="ARBA00023136"/>
    </source>
</evidence>
<organism evidence="11 12">
    <name type="scientific">Salicibibacter kimchii</name>
    <dbReference type="NCBI Taxonomy" id="2099786"/>
    <lineage>
        <taxon>Bacteria</taxon>
        <taxon>Bacillati</taxon>
        <taxon>Bacillota</taxon>
        <taxon>Bacilli</taxon>
        <taxon>Bacillales</taxon>
        <taxon>Bacillaceae</taxon>
        <taxon>Salicibibacter</taxon>
    </lineage>
</organism>
<evidence type="ECO:0000256" key="2">
    <source>
        <dbReference type="ARBA" id="ARBA00022448"/>
    </source>
</evidence>
<evidence type="ECO:0000313" key="11">
    <source>
        <dbReference type="EMBL" id="AXF58005.1"/>
    </source>
</evidence>
<evidence type="ECO:0000256" key="3">
    <source>
        <dbReference type="ARBA" id="ARBA00022475"/>
    </source>
</evidence>
<proteinExistence type="inferred from homology"/>
<protein>
    <submittedName>
        <fullName evidence="11">TRAP transporter small permease</fullName>
    </submittedName>
</protein>
<dbReference type="Proteomes" id="UP000252100">
    <property type="component" value="Chromosome"/>
</dbReference>
<dbReference type="PANTHER" id="PTHR35011">
    <property type="entry name" value="2,3-DIKETO-L-GULONATE TRAP TRANSPORTER SMALL PERMEASE PROTEIN YIAM"/>
    <property type="match status" value="1"/>
</dbReference>